<name>A0A8T4GBS5_9EURY</name>
<comment type="similarity">
    <text evidence="1">Belongs to the universal stress protein A family.</text>
</comment>
<sequence>MVDRVLVPMDGSELSQTALEYALDSYPDATVTVLHVVGKATPMMGEIAGLALEEDLPAAARERAEEVFESARDIAAERDAEIETTVAVGHPARTIVKRAEEFDTVVIGSHGGSFLDRLFVGNVAETVFRRCPVPVTVVR</sequence>
<dbReference type="AlphaFoldDB" id="A0A8T4GBS5"/>
<dbReference type="InterPro" id="IPR006015">
    <property type="entry name" value="Universal_stress_UspA"/>
</dbReference>
<dbReference type="Gene3D" id="3.40.50.620">
    <property type="entry name" value="HUPs"/>
    <property type="match status" value="1"/>
</dbReference>
<dbReference type="OrthoDB" id="105697at2157"/>
<dbReference type="SUPFAM" id="SSF52402">
    <property type="entry name" value="Adenine nucleotide alpha hydrolases-like"/>
    <property type="match status" value="1"/>
</dbReference>
<keyword evidence="4" id="KW-1185">Reference proteome</keyword>
<feature type="domain" description="UspA" evidence="2">
    <location>
        <begin position="1"/>
        <end position="139"/>
    </location>
</feature>
<dbReference type="CDD" id="cd00293">
    <property type="entry name" value="USP-like"/>
    <property type="match status" value="1"/>
</dbReference>
<evidence type="ECO:0000313" key="4">
    <source>
        <dbReference type="Proteomes" id="UP000823588"/>
    </source>
</evidence>
<dbReference type="PANTHER" id="PTHR46268">
    <property type="entry name" value="STRESS RESPONSE PROTEIN NHAX"/>
    <property type="match status" value="1"/>
</dbReference>
<dbReference type="InterPro" id="IPR006016">
    <property type="entry name" value="UspA"/>
</dbReference>
<gene>
    <name evidence="3" type="ORF">J2751_000881</name>
</gene>
<dbReference type="PANTHER" id="PTHR46268:SF24">
    <property type="entry name" value="UNIVERSAL STRESS PROTEIN"/>
    <property type="match status" value="1"/>
</dbReference>
<comment type="caution">
    <text evidence="3">The sequence shown here is derived from an EMBL/GenBank/DDBJ whole genome shotgun (WGS) entry which is preliminary data.</text>
</comment>
<protein>
    <submittedName>
        <fullName evidence="3">Nucleotide-binding universal stress UspA family protein</fullName>
    </submittedName>
</protein>
<evidence type="ECO:0000313" key="3">
    <source>
        <dbReference type="EMBL" id="MBP1921884.1"/>
    </source>
</evidence>
<dbReference type="Pfam" id="PF00582">
    <property type="entry name" value="Usp"/>
    <property type="match status" value="1"/>
</dbReference>
<accession>A0A8T4GBS5</accession>
<organism evidence="3 4">
    <name type="scientific">Halorubrum alkaliphilum</name>
    <dbReference type="NCBI Taxonomy" id="261290"/>
    <lineage>
        <taxon>Archaea</taxon>
        <taxon>Methanobacteriati</taxon>
        <taxon>Methanobacteriota</taxon>
        <taxon>Stenosarchaea group</taxon>
        <taxon>Halobacteria</taxon>
        <taxon>Halobacteriales</taxon>
        <taxon>Haloferacaceae</taxon>
        <taxon>Halorubrum</taxon>
    </lineage>
</organism>
<dbReference type="InterPro" id="IPR014729">
    <property type="entry name" value="Rossmann-like_a/b/a_fold"/>
</dbReference>
<evidence type="ECO:0000259" key="2">
    <source>
        <dbReference type="Pfam" id="PF00582"/>
    </source>
</evidence>
<proteinExistence type="inferred from homology"/>
<dbReference type="EMBL" id="JAGGKQ010000004">
    <property type="protein sequence ID" value="MBP1921884.1"/>
    <property type="molecule type" value="Genomic_DNA"/>
</dbReference>
<dbReference type="Proteomes" id="UP000823588">
    <property type="component" value="Unassembled WGS sequence"/>
</dbReference>
<reference evidence="3" key="1">
    <citation type="submission" date="2021-03" db="EMBL/GenBank/DDBJ databases">
        <title>Genomic Encyclopedia of Type Strains, Phase IV (KMG-IV): sequencing the most valuable type-strain genomes for metagenomic binning, comparative biology and taxonomic classification.</title>
        <authorList>
            <person name="Goeker M."/>
        </authorList>
    </citation>
    <scope>NUCLEOTIDE SEQUENCE</scope>
    <source>
        <strain evidence="3">DSM 23564</strain>
    </source>
</reference>
<evidence type="ECO:0000256" key="1">
    <source>
        <dbReference type="ARBA" id="ARBA00008791"/>
    </source>
</evidence>
<dbReference type="RefSeq" id="WP_209483516.1">
    <property type="nucleotide sequence ID" value="NZ_JAGGKQ010000004.1"/>
</dbReference>
<dbReference type="PRINTS" id="PR01438">
    <property type="entry name" value="UNVRSLSTRESS"/>
</dbReference>